<dbReference type="Gene3D" id="3.20.200.10">
    <property type="entry name" value="MHCK/EF2 kinase"/>
    <property type="match status" value="1"/>
</dbReference>
<feature type="domain" description="Alpha-type protein kinase" evidence="7">
    <location>
        <begin position="352"/>
        <end position="605"/>
    </location>
</feature>
<dbReference type="EMBL" id="JBANRG010000025">
    <property type="protein sequence ID" value="KAK7454048.1"/>
    <property type="molecule type" value="Genomic_DNA"/>
</dbReference>
<accession>A0ABR1JCN5</accession>
<dbReference type="InterPro" id="IPR051852">
    <property type="entry name" value="Alpha-type_PK"/>
</dbReference>
<organism evidence="8 9">
    <name type="scientific">Marasmiellus scandens</name>
    <dbReference type="NCBI Taxonomy" id="2682957"/>
    <lineage>
        <taxon>Eukaryota</taxon>
        <taxon>Fungi</taxon>
        <taxon>Dikarya</taxon>
        <taxon>Basidiomycota</taxon>
        <taxon>Agaricomycotina</taxon>
        <taxon>Agaricomycetes</taxon>
        <taxon>Agaricomycetidae</taxon>
        <taxon>Agaricales</taxon>
        <taxon>Marasmiineae</taxon>
        <taxon>Omphalotaceae</taxon>
        <taxon>Marasmiellus</taxon>
    </lineage>
</organism>
<evidence type="ECO:0000256" key="1">
    <source>
        <dbReference type="ARBA" id="ARBA00022527"/>
    </source>
</evidence>
<gene>
    <name evidence="8" type="ORF">VKT23_011561</name>
</gene>
<evidence type="ECO:0000313" key="8">
    <source>
        <dbReference type="EMBL" id="KAK7454048.1"/>
    </source>
</evidence>
<evidence type="ECO:0000256" key="6">
    <source>
        <dbReference type="SAM" id="MobiDB-lite"/>
    </source>
</evidence>
<comment type="caution">
    <text evidence="8">The sequence shown here is derived from an EMBL/GenBank/DDBJ whole genome shotgun (WGS) entry which is preliminary data.</text>
</comment>
<proteinExistence type="predicted"/>
<name>A0ABR1JCN5_9AGAR</name>
<evidence type="ECO:0000256" key="3">
    <source>
        <dbReference type="ARBA" id="ARBA00022741"/>
    </source>
</evidence>
<keyword evidence="5" id="KW-0067">ATP-binding</keyword>
<dbReference type="CDD" id="cd04515">
    <property type="entry name" value="Alpha_kinase"/>
    <property type="match status" value="1"/>
</dbReference>
<keyword evidence="3" id="KW-0547">Nucleotide-binding</keyword>
<dbReference type="Proteomes" id="UP001498398">
    <property type="component" value="Unassembled WGS sequence"/>
</dbReference>
<dbReference type="PANTHER" id="PTHR45992:SF2">
    <property type="entry name" value="EUKARYOTIC ELONGATION FACTOR 2 KINASE"/>
    <property type="match status" value="1"/>
</dbReference>
<feature type="region of interest" description="Disordered" evidence="6">
    <location>
        <begin position="603"/>
        <end position="629"/>
    </location>
</feature>
<evidence type="ECO:0000256" key="4">
    <source>
        <dbReference type="ARBA" id="ARBA00022777"/>
    </source>
</evidence>
<dbReference type="SUPFAM" id="SSF56112">
    <property type="entry name" value="Protein kinase-like (PK-like)"/>
    <property type="match status" value="1"/>
</dbReference>
<dbReference type="PANTHER" id="PTHR45992">
    <property type="entry name" value="EUKARYOTIC ELONGATION FACTOR 2 KINASE-RELATED"/>
    <property type="match status" value="1"/>
</dbReference>
<dbReference type="Pfam" id="PF02816">
    <property type="entry name" value="Alpha_kinase"/>
    <property type="match status" value="1"/>
</dbReference>
<dbReference type="InterPro" id="IPR004166">
    <property type="entry name" value="a-kinase_dom"/>
</dbReference>
<reference evidence="8 9" key="1">
    <citation type="submission" date="2024-01" db="EMBL/GenBank/DDBJ databases">
        <title>A draft genome for the cacao thread blight pathogen Marasmiellus scandens.</title>
        <authorList>
            <person name="Baruah I.K."/>
            <person name="Leung J."/>
            <person name="Bukari Y."/>
            <person name="Amoako-Attah I."/>
            <person name="Meinhardt L.W."/>
            <person name="Bailey B.A."/>
            <person name="Cohen S.P."/>
        </authorList>
    </citation>
    <scope>NUCLEOTIDE SEQUENCE [LARGE SCALE GENOMIC DNA]</scope>
    <source>
        <strain evidence="8 9">GH-19</strain>
    </source>
</reference>
<evidence type="ECO:0000259" key="7">
    <source>
        <dbReference type="PROSITE" id="PS51158"/>
    </source>
</evidence>
<evidence type="ECO:0000256" key="2">
    <source>
        <dbReference type="ARBA" id="ARBA00022679"/>
    </source>
</evidence>
<evidence type="ECO:0000256" key="5">
    <source>
        <dbReference type="ARBA" id="ARBA00022840"/>
    </source>
</evidence>
<evidence type="ECO:0000313" key="9">
    <source>
        <dbReference type="Proteomes" id="UP001498398"/>
    </source>
</evidence>
<keyword evidence="1" id="KW-0723">Serine/threonine-protein kinase</keyword>
<dbReference type="InterPro" id="IPR011009">
    <property type="entry name" value="Kinase-like_dom_sf"/>
</dbReference>
<keyword evidence="2" id="KW-0808">Transferase</keyword>
<keyword evidence="9" id="KW-1185">Reference proteome</keyword>
<dbReference type="PROSITE" id="PS51158">
    <property type="entry name" value="ALPHA_KINASE"/>
    <property type="match status" value="1"/>
</dbReference>
<sequence>MSLVPPSQDPPATTADAVNVNLCFDPLKVPYSCRRSLPFKNYQGLCARCEILQGAEDKPTEFEKYKNAPSCQGCGAIVMFMALGVKFCGTCETLVAQQDSEDIRNSVLPASIASLSSRQLLDAKQLARNEAMEKRMLPKRNTPASKPLSTAAPTSANGGRNIKLFLNPILPKTSVSLKLGLASYTFNEALPFRECISQLLKFWNVNWDDDCTESLTVDDITLRLHGNVTYLPGSDLKDLGHFHDANEALLPAEYSKRAPSNVKPGKPPFLYVEGIINVLKFEARSGAQAPNWAKTEKELSRKRKSTGLELSSTLNSKRSRVISSTPLVSRFVPQAPKGTTKVELIFGEIKVKNNETFITWPSTESAKIVTGYLEDIEFDSGSTQLVFRLILDNEEYVAKRHWNIGQGENCVSVADNYRELQGEALRLNQLAWILEEFKNHAKKNKVTIATDIKVTDFFIAVEHISNTGIMTPSPASCVKLEDYMKVKDQDDGYITWLLEPIRNASTTKKWSGTMNHPSHTNKVGDTLHAFVHFAYQYTQNFVVFADLQTAMYGSANNGYNILFDPMSHTTGGDSGVGDHGPAGIKKWISDHICSQRCKNLGLKPVKPELTTEREDSGFQSEGEDSEDDH</sequence>
<keyword evidence="4" id="KW-0418">Kinase</keyword>
<protein>
    <recommendedName>
        <fullName evidence="7">Alpha-type protein kinase domain-containing protein</fullName>
    </recommendedName>
</protein>
<feature type="compositionally biased region" description="Basic and acidic residues" evidence="6">
    <location>
        <begin position="605"/>
        <end position="616"/>
    </location>
</feature>